<evidence type="ECO:0000256" key="2">
    <source>
        <dbReference type="ARBA" id="ARBA00023015"/>
    </source>
</evidence>
<dbReference type="PRINTS" id="PR00039">
    <property type="entry name" value="HTHLYSR"/>
</dbReference>
<dbReference type="SUPFAM" id="SSF53850">
    <property type="entry name" value="Periplasmic binding protein-like II"/>
    <property type="match status" value="1"/>
</dbReference>
<dbReference type="AlphaFoldDB" id="A0A8J7V3G4"/>
<evidence type="ECO:0000313" key="7">
    <source>
        <dbReference type="Proteomes" id="UP000672602"/>
    </source>
</evidence>
<dbReference type="Pfam" id="PF03466">
    <property type="entry name" value="LysR_substrate"/>
    <property type="match status" value="1"/>
</dbReference>
<dbReference type="InterPro" id="IPR036390">
    <property type="entry name" value="WH_DNA-bd_sf"/>
</dbReference>
<dbReference type="Gene3D" id="1.10.10.10">
    <property type="entry name" value="Winged helix-like DNA-binding domain superfamily/Winged helix DNA-binding domain"/>
    <property type="match status" value="1"/>
</dbReference>
<dbReference type="GO" id="GO:0005829">
    <property type="term" value="C:cytosol"/>
    <property type="evidence" value="ECO:0007669"/>
    <property type="project" value="TreeGrafter"/>
</dbReference>
<dbReference type="InterPro" id="IPR000847">
    <property type="entry name" value="LysR_HTH_N"/>
</dbReference>
<protein>
    <submittedName>
        <fullName evidence="6">LysR family transcriptional regulator</fullName>
    </submittedName>
</protein>
<dbReference type="Gene3D" id="3.40.190.290">
    <property type="match status" value="1"/>
</dbReference>
<evidence type="ECO:0000256" key="1">
    <source>
        <dbReference type="ARBA" id="ARBA00009437"/>
    </source>
</evidence>
<dbReference type="Proteomes" id="UP000672602">
    <property type="component" value="Unassembled WGS sequence"/>
</dbReference>
<feature type="domain" description="HTH lysR-type" evidence="5">
    <location>
        <begin position="1"/>
        <end position="58"/>
    </location>
</feature>
<organism evidence="6 7">
    <name type="scientific">Marivibrio halodurans</name>
    <dbReference type="NCBI Taxonomy" id="2039722"/>
    <lineage>
        <taxon>Bacteria</taxon>
        <taxon>Pseudomonadati</taxon>
        <taxon>Pseudomonadota</taxon>
        <taxon>Alphaproteobacteria</taxon>
        <taxon>Rhodospirillales</taxon>
        <taxon>Rhodospirillaceae</taxon>
        <taxon>Marivibrio</taxon>
    </lineage>
</organism>
<dbReference type="PROSITE" id="PS50931">
    <property type="entry name" value="HTH_LYSR"/>
    <property type="match status" value="1"/>
</dbReference>
<keyword evidence="2" id="KW-0805">Transcription regulation</keyword>
<reference evidence="6" key="1">
    <citation type="submission" date="2021-04" db="EMBL/GenBank/DDBJ databases">
        <authorList>
            <person name="Zhang D.-C."/>
        </authorList>
    </citation>
    <scope>NUCLEOTIDE SEQUENCE</scope>
    <source>
        <strain evidence="6">CGMCC 1.15697</strain>
    </source>
</reference>
<name>A0A8J7V3G4_9PROT</name>
<dbReference type="SUPFAM" id="SSF46785">
    <property type="entry name" value="Winged helix' DNA-binding domain"/>
    <property type="match status" value="1"/>
</dbReference>
<evidence type="ECO:0000259" key="5">
    <source>
        <dbReference type="PROSITE" id="PS50931"/>
    </source>
</evidence>
<sequence>MDIRQLQYLVALAHERHFTRAAQACRVTQPTLSGRIRQLEQELGVAIVKRGQRFEGLTPEGERILKWAHAILENQSAMTQDLEAMKGELTGRIALGVIPSALPSVSILTEAVRQRFPGITFSILSQASREILRNIDDFSLDAGVTYLDNEPVGRALTAPLYKEHFRLFVRHDHPLAERTEVDWMETADYPLGLLTPDMQNRRIVDKVFADLKCHPSPVIESNSVVSLYSHIRIHGVASILPEHFLMVLDGGSGIRAIPLVNPTVAHDIGLVAYDRDPPPPVVASLFEVARGFQLPESFLKRLA</sequence>
<dbReference type="GO" id="GO:0003700">
    <property type="term" value="F:DNA-binding transcription factor activity"/>
    <property type="evidence" value="ECO:0007669"/>
    <property type="project" value="InterPro"/>
</dbReference>
<proteinExistence type="inferred from homology"/>
<dbReference type="GO" id="GO:0003677">
    <property type="term" value="F:DNA binding"/>
    <property type="evidence" value="ECO:0007669"/>
    <property type="project" value="UniProtKB-KW"/>
</dbReference>
<dbReference type="InterPro" id="IPR050950">
    <property type="entry name" value="HTH-type_LysR_regulators"/>
</dbReference>
<dbReference type="Pfam" id="PF00126">
    <property type="entry name" value="HTH_1"/>
    <property type="match status" value="1"/>
</dbReference>
<dbReference type="PANTHER" id="PTHR30419:SF31">
    <property type="entry name" value="BLR3139 PROTEIN"/>
    <property type="match status" value="1"/>
</dbReference>
<accession>A0A8J7V3G4</accession>
<keyword evidence="7" id="KW-1185">Reference proteome</keyword>
<keyword evidence="3" id="KW-0238">DNA-binding</keyword>
<evidence type="ECO:0000256" key="3">
    <source>
        <dbReference type="ARBA" id="ARBA00023125"/>
    </source>
</evidence>
<dbReference type="EMBL" id="JAGMWN010000007">
    <property type="protein sequence ID" value="MBP5858330.1"/>
    <property type="molecule type" value="Genomic_DNA"/>
</dbReference>
<evidence type="ECO:0000256" key="4">
    <source>
        <dbReference type="ARBA" id="ARBA00023163"/>
    </source>
</evidence>
<comment type="caution">
    <text evidence="6">The sequence shown here is derived from an EMBL/GenBank/DDBJ whole genome shotgun (WGS) entry which is preliminary data.</text>
</comment>
<dbReference type="InterPro" id="IPR036388">
    <property type="entry name" value="WH-like_DNA-bd_sf"/>
</dbReference>
<dbReference type="InterPro" id="IPR005119">
    <property type="entry name" value="LysR_subst-bd"/>
</dbReference>
<dbReference type="FunFam" id="1.10.10.10:FF:000001">
    <property type="entry name" value="LysR family transcriptional regulator"/>
    <property type="match status" value="1"/>
</dbReference>
<gene>
    <name evidence="6" type="ORF">KAJ83_15015</name>
</gene>
<dbReference type="RefSeq" id="WP_210682915.1">
    <property type="nucleotide sequence ID" value="NZ_JAGMWN010000007.1"/>
</dbReference>
<dbReference type="CDD" id="cd05466">
    <property type="entry name" value="PBP2_LTTR_substrate"/>
    <property type="match status" value="1"/>
</dbReference>
<keyword evidence="4" id="KW-0804">Transcription</keyword>
<dbReference type="PANTHER" id="PTHR30419">
    <property type="entry name" value="HTH-TYPE TRANSCRIPTIONAL REGULATOR YBHD"/>
    <property type="match status" value="1"/>
</dbReference>
<comment type="similarity">
    <text evidence="1">Belongs to the LysR transcriptional regulatory family.</text>
</comment>
<evidence type="ECO:0000313" key="6">
    <source>
        <dbReference type="EMBL" id="MBP5858330.1"/>
    </source>
</evidence>